<feature type="compositionally biased region" description="Polar residues" evidence="1">
    <location>
        <begin position="124"/>
        <end position="145"/>
    </location>
</feature>
<accession>A0AAD1TBG4</accession>
<name>A0AAD1TBG4_PELCU</name>
<dbReference type="Gene3D" id="3.60.10.10">
    <property type="entry name" value="Endonuclease/exonuclease/phosphatase"/>
    <property type="match status" value="1"/>
</dbReference>
<feature type="region of interest" description="Disordered" evidence="1">
    <location>
        <begin position="101"/>
        <end position="145"/>
    </location>
</feature>
<evidence type="ECO:0000256" key="1">
    <source>
        <dbReference type="SAM" id="MobiDB-lite"/>
    </source>
</evidence>
<proteinExistence type="predicted"/>
<dbReference type="EMBL" id="OW240922">
    <property type="protein sequence ID" value="CAH2323000.1"/>
    <property type="molecule type" value="Genomic_DNA"/>
</dbReference>
<gene>
    <name evidence="2" type="ORF">PECUL_23A043221</name>
</gene>
<organism evidence="2 3">
    <name type="scientific">Pelobates cultripes</name>
    <name type="common">Western spadefoot toad</name>
    <dbReference type="NCBI Taxonomy" id="61616"/>
    <lineage>
        <taxon>Eukaryota</taxon>
        <taxon>Metazoa</taxon>
        <taxon>Chordata</taxon>
        <taxon>Craniata</taxon>
        <taxon>Vertebrata</taxon>
        <taxon>Euteleostomi</taxon>
        <taxon>Amphibia</taxon>
        <taxon>Batrachia</taxon>
        <taxon>Anura</taxon>
        <taxon>Pelobatoidea</taxon>
        <taxon>Pelobatidae</taxon>
        <taxon>Pelobates</taxon>
    </lineage>
</organism>
<dbReference type="AlphaFoldDB" id="A0AAD1TBG4"/>
<protein>
    <submittedName>
        <fullName evidence="2">Uncharacterized protein</fullName>
    </submittedName>
</protein>
<sequence>MVDVWRAHHPGDKDYSFYSAPHGTYSRINLFLANALGMSQIVGSMVGNISWSDHADMSITLGNLCVASPWTWRLNMSLLRDPELKEQIQKEIIEYFNLNITPEVNGGERDPDQIGHQKEENETSETGDPTGTTENPRTETPNCVR</sequence>
<evidence type="ECO:0000313" key="3">
    <source>
        <dbReference type="Proteomes" id="UP001295444"/>
    </source>
</evidence>
<dbReference type="Proteomes" id="UP001295444">
    <property type="component" value="Chromosome 11"/>
</dbReference>
<dbReference type="InterPro" id="IPR036691">
    <property type="entry name" value="Endo/exonu/phosph_ase_sf"/>
</dbReference>
<feature type="compositionally biased region" description="Basic and acidic residues" evidence="1">
    <location>
        <begin position="106"/>
        <end position="121"/>
    </location>
</feature>
<keyword evidence="3" id="KW-1185">Reference proteome</keyword>
<reference evidence="2" key="1">
    <citation type="submission" date="2022-03" db="EMBL/GenBank/DDBJ databases">
        <authorList>
            <person name="Alioto T."/>
            <person name="Alioto T."/>
            <person name="Gomez Garrido J."/>
        </authorList>
    </citation>
    <scope>NUCLEOTIDE SEQUENCE</scope>
</reference>
<evidence type="ECO:0000313" key="2">
    <source>
        <dbReference type="EMBL" id="CAH2323000.1"/>
    </source>
</evidence>